<sequence length="1026" mass="113824">MTQKEILEAILAALKQGNLPLARTFINSKKDAPDSNTLAAVMDQAAHQGFWGIIQDICQIQGDNQPDQEAVHKILLHAVMADRLEFFQLICRVTGKNKPGQQTMDEALEMALQQKTLKHNWDVIHFILFELRPEDNHPGQAMVDKVFRHAAAEGYWGVVEKLCQPNAKNKPSQVAVDEVLLRAVGVDRLDSFKQICGMTGGNRPSKQGIEDALRKAYSQRNLKSAWAFVEFILFELKPDDAQPGQALVDEVFKYAANNGYWPTVEKLCQPAARNKPSQAAVDAILLKAVGVDRLDTVKVICGMASGNKPSKQGIENALRKAYKEMYLKNAWSSVEFILLELKPDDAQPGQALVDEVFKYAANNGYWPTVQKLCQPAARNKPSQAAVDAVLLKAVGVDRLDTVKLICGMAGENRPSKQGIENALRKAYKEMYLKYAWSTVEFILFELKSNDAQPGQALVDEVFKYAANNGYWPTVQKLCQPDVRNRPSQAAVDAVLLRAVGADSLHTVKAICGMTGENKPSQEGINNALRKAHTDRGLSNDWTIVEVICAMQSDNQPEKDYVEEAYYIAANYGYWQLINKLSQMTGNNKPDQEAVERVFVRAAGRNVINTVKVLCQLETERSPRAEAISQAFIAAAKVGGLDVIRFLDELPAEKKPDSKTLKDAFIAAALGGHVNVVKDLYGHPGLELDQALINEAVMNAASLGKGVDVLEFFYEEGQTVLPDEQTKINAFNKAITKGSYEVVRWLIKNGNLDQMVIDQGLITAVKSPFYGYLMVEFLLNRANPIVPGEAAVRTALKQIPPDVDRNIEPMLKKFLKELGAKKNKETSPPTPPTAEEAEHRRFQVAVLENDIANVKLICSQIGTNNIKLVDVKRAMKGAPSPEMKKCLQDAEKILKLHERIAGLKAYGENLQKERRSSGDGDTAVSYAEKLSEDTKSYTKDLFSNANVKPAQATFSKTLKDAYSETNNHSAEWKLWLKKIALAATVIGALISGYKNKGFFNTRTQRQTELAKIREEYAELTGEKPDFK</sequence>
<dbReference type="OrthoDB" id="5653758at2"/>
<dbReference type="EMBL" id="UGNW01000001">
    <property type="protein sequence ID" value="STX31261.1"/>
    <property type="molecule type" value="Genomic_DNA"/>
</dbReference>
<dbReference type="InterPro" id="IPR036770">
    <property type="entry name" value="Ankyrin_rpt-contain_sf"/>
</dbReference>
<accession>A0A378I9G7</accession>
<dbReference type="Proteomes" id="UP000054735">
    <property type="component" value="Unassembled WGS sequence"/>
</dbReference>
<dbReference type="PANTHER" id="PTHR46586">
    <property type="entry name" value="ANKYRIN REPEAT-CONTAINING PROTEIN"/>
    <property type="match status" value="1"/>
</dbReference>
<evidence type="ECO:0000313" key="2">
    <source>
        <dbReference type="EMBL" id="STX31261.1"/>
    </source>
</evidence>
<dbReference type="SUPFAM" id="SSF48403">
    <property type="entry name" value="Ankyrin repeat"/>
    <property type="match status" value="1"/>
</dbReference>
<dbReference type="EMBL" id="LNXT01000048">
    <property type="protein sequence ID" value="KTC68030.1"/>
    <property type="molecule type" value="Genomic_DNA"/>
</dbReference>
<evidence type="ECO:0000313" key="1">
    <source>
        <dbReference type="EMBL" id="KTC68030.1"/>
    </source>
</evidence>
<reference evidence="1 3" key="1">
    <citation type="submission" date="2015-11" db="EMBL/GenBank/DDBJ databases">
        <title>Genomic analysis of 38 Legionella species identifies large and diverse effector repertoires.</title>
        <authorList>
            <person name="Burstein D."/>
            <person name="Amaro F."/>
            <person name="Zusman T."/>
            <person name="Lifshitz Z."/>
            <person name="Cohen O."/>
            <person name="Gilbert J.A."/>
            <person name="Pupko T."/>
            <person name="Shuman H.A."/>
            <person name="Segal G."/>
        </authorList>
    </citation>
    <scope>NUCLEOTIDE SEQUENCE [LARGE SCALE GENOMIC DNA]</scope>
    <source>
        <strain evidence="1 3">CDC#1407-AL-14</strain>
    </source>
</reference>
<dbReference type="Gene3D" id="1.25.40.20">
    <property type="entry name" value="Ankyrin repeat-containing domain"/>
    <property type="match status" value="1"/>
</dbReference>
<dbReference type="RefSeq" id="WP_058524626.1">
    <property type="nucleotide sequence ID" value="NZ_CAAAHV010000013.1"/>
</dbReference>
<organism evidence="2 4">
    <name type="scientific">Legionella birminghamensis</name>
    <dbReference type="NCBI Taxonomy" id="28083"/>
    <lineage>
        <taxon>Bacteria</taxon>
        <taxon>Pseudomonadati</taxon>
        <taxon>Pseudomonadota</taxon>
        <taxon>Gammaproteobacteria</taxon>
        <taxon>Legionellales</taxon>
        <taxon>Legionellaceae</taxon>
        <taxon>Legionella</taxon>
    </lineage>
</organism>
<keyword evidence="3" id="KW-1185">Reference proteome</keyword>
<protein>
    <submittedName>
        <fullName evidence="1">Ankyrin repeats (3 copies)</fullName>
    </submittedName>
    <submittedName>
        <fullName evidence="2">Ribulose-5-phosphate 4-epimerase and related epimerases and aldolases</fullName>
    </submittedName>
</protein>
<dbReference type="InterPro" id="IPR052050">
    <property type="entry name" value="SecEffector_AnkRepeat"/>
</dbReference>
<reference evidence="2 4" key="2">
    <citation type="submission" date="2018-06" db="EMBL/GenBank/DDBJ databases">
        <authorList>
            <consortium name="Pathogen Informatics"/>
            <person name="Doyle S."/>
        </authorList>
    </citation>
    <scope>NUCLEOTIDE SEQUENCE [LARGE SCALE GENOMIC DNA]</scope>
    <source>
        <strain evidence="2 4">NCTC12437</strain>
    </source>
</reference>
<dbReference type="STRING" id="28083.Lbir_2632"/>
<dbReference type="Proteomes" id="UP000255066">
    <property type="component" value="Unassembled WGS sequence"/>
</dbReference>
<dbReference type="PANTHER" id="PTHR46586:SF3">
    <property type="entry name" value="ANKYRIN REPEAT-CONTAINING PROTEIN"/>
    <property type="match status" value="1"/>
</dbReference>
<evidence type="ECO:0000313" key="4">
    <source>
        <dbReference type="Proteomes" id="UP000255066"/>
    </source>
</evidence>
<proteinExistence type="predicted"/>
<name>A0A378I9G7_9GAMM</name>
<dbReference type="AlphaFoldDB" id="A0A378I9G7"/>
<gene>
    <name evidence="1" type="ORF">Lbir_2632</name>
    <name evidence="2" type="ORF">NCTC12437_01032</name>
</gene>
<evidence type="ECO:0000313" key="3">
    <source>
        <dbReference type="Proteomes" id="UP000054735"/>
    </source>
</evidence>